<keyword evidence="4" id="KW-1185">Reference proteome</keyword>
<dbReference type="EMBL" id="BAHD01000044">
    <property type="protein sequence ID" value="GAB96620.1"/>
    <property type="molecule type" value="Genomic_DNA"/>
</dbReference>
<evidence type="ECO:0000313" key="3">
    <source>
        <dbReference type="EMBL" id="GAB96620.1"/>
    </source>
</evidence>
<dbReference type="InterPro" id="IPR036397">
    <property type="entry name" value="RNaseH_sf"/>
</dbReference>
<feature type="domain" description="Integrase catalytic" evidence="2">
    <location>
        <begin position="228"/>
        <end position="460"/>
    </location>
</feature>
<comment type="caution">
    <text evidence="3">The sequence shown here is derived from an EMBL/GenBank/DDBJ whole genome shotgun (WGS) entry which is preliminary data.</text>
</comment>
<sequence length="687" mass="75084">MVDLRPGSRLWLDGQVWSVVELRADGAMIAAGSVHRTMPIAALVDRAHLMDAPKPATAGDALVNVSMTALTKAQRAAVEARATVVRQLLADDHPPLHERLADTSQTSGHSVRTLQRWLAGYRAAGVAGLVDSRVLKQRSVAVDPRWDGACLSVLGEYTTASTPTMNVVLDRVRQRVDEEHGPGVVSCPPRTTAYRRLGELSKGRHAFGSGKARRSVAQRPAGPYGRLRATRPGEYVVLDTTPLDVFAMEPVTLRWVPTELTVAQDLYDRCILGLRVTAGSTTSGDVANVLYQCVTAQPGGADDGWWPFHGVPSHLLVGTEEPDGVCQERVAGLPACLPEAIVVDHGKTYLSDHVIAACARLGITIQPAIPHKPTDKPTVERFFRTLREGLLQHLPAYKGPDVFHRGQDVESQAFLYVAELEQIIREWVGTVYHHTKHEGLYVPEVPGMGLSPAEMFEIGLAKTGGLPVPSSPDLPFLFLDVKWRTIQHYGVEVDGRRYDGPAVNAYRARTSPYGGAYAGKWPIFVDAHDVRRVWFQDPDTQAFAPLEWEHAPGLDQPFSREAAEYTKRIALRTNRHVDPAAAVQGLLADWSRQEVSSRRDRALAIKLAATRATDRPATNEPAAGSSAAGGNGPDAARQVASLPGVIDLLAARAQRARPLEVVDDVDAVFERYYQEHPDQEAFEVFDE</sequence>
<dbReference type="Proteomes" id="UP000008366">
    <property type="component" value="Unassembled WGS sequence"/>
</dbReference>
<evidence type="ECO:0000313" key="4">
    <source>
        <dbReference type="Proteomes" id="UP000008366"/>
    </source>
</evidence>
<dbReference type="STRING" id="1184609.KILIM_044_00090"/>
<accession>K6WBK7</accession>
<proteinExistence type="predicted"/>
<evidence type="ECO:0000256" key="1">
    <source>
        <dbReference type="SAM" id="MobiDB-lite"/>
    </source>
</evidence>
<dbReference type="InterPro" id="IPR012337">
    <property type="entry name" value="RNaseH-like_sf"/>
</dbReference>
<dbReference type="Gene3D" id="3.30.420.10">
    <property type="entry name" value="Ribonuclease H-like superfamily/Ribonuclease H"/>
    <property type="match status" value="1"/>
</dbReference>
<dbReference type="SUPFAM" id="SSF53098">
    <property type="entry name" value="Ribonuclease H-like"/>
    <property type="match status" value="1"/>
</dbReference>
<protein>
    <submittedName>
        <fullName evidence="3">Putative transposase</fullName>
    </submittedName>
</protein>
<dbReference type="PROSITE" id="PS50994">
    <property type="entry name" value="INTEGRASE"/>
    <property type="match status" value="1"/>
</dbReference>
<dbReference type="eggNOG" id="COG2801">
    <property type="taxonomic scope" value="Bacteria"/>
</dbReference>
<gene>
    <name evidence="3" type="ORF">KILIM_044_00090</name>
</gene>
<feature type="region of interest" description="Disordered" evidence="1">
    <location>
        <begin position="612"/>
        <end position="635"/>
    </location>
</feature>
<evidence type="ECO:0000259" key="2">
    <source>
        <dbReference type="PROSITE" id="PS50994"/>
    </source>
</evidence>
<dbReference type="InterPro" id="IPR001584">
    <property type="entry name" value="Integrase_cat-core"/>
</dbReference>
<reference evidence="3 4" key="1">
    <citation type="submission" date="2012-08" db="EMBL/GenBank/DDBJ databases">
        <title>Whole genome shotgun sequence of Kineosphaera limosa NBRC 100340.</title>
        <authorList>
            <person name="Yoshida I."/>
            <person name="Isaki S."/>
            <person name="Hosoyama A."/>
            <person name="Tsuchikane K."/>
            <person name="Katsumata H."/>
            <person name="Ando Y."/>
            <person name="Ohji S."/>
            <person name="Hamada M."/>
            <person name="Tamura T."/>
            <person name="Yamazoe A."/>
            <person name="Yamazaki S."/>
            <person name="Fujita N."/>
        </authorList>
    </citation>
    <scope>NUCLEOTIDE SEQUENCE [LARGE SCALE GENOMIC DNA]</scope>
    <source>
        <strain evidence="3 4">NBRC 100340</strain>
    </source>
</reference>
<dbReference type="GO" id="GO:0015074">
    <property type="term" value="P:DNA integration"/>
    <property type="evidence" value="ECO:0007669"/>
    <property type="project" value="InterPro"/>
</dbReference>
<dbReference type="GO" id="GO:0003676">
    <property type="term" value="F:nucleic acid binding"/>
    <property type="evidence" value="ECO:0007669"/>
    <property type="project" value="InterPro"/>
</dbReference>
<dbReference type="AlphaFoldDB" id="K6WBK7"/>
<organism evidence="3 4">
    <name type="scientific">Kineosphaera limosa NBRC 100340</name>
    <dbReference type="NCBI Taxonomy" id="1184609"/>
    <lineage>
        <taxon>Bacteria</taxon>
        <taxon>Bacillati</taxon>
        <taxon>Actinomycetota</taxon>
        <taxon>Actinomycetes</taxon>
        <taxon>Micrococcales</taxon>
        <taxon>Dermatophilaceae</taxon>
        <taxon>Kineosphaera</taxon>
    </lineage>
</organism>
<name>K6WBK7_9MICO</name>
<dbReference type="RefSeq" id="WP_006593152.1">
    <property type="nucleotide sequence ID" value="NZ_BAHD01000044.1"/>
</dbReference>